<protein>
    <submittedName>
        <fullName evidence="2">Uncharacterized protein</fullName>
    </submittedName>
</protein>
<organism evidence="2 3">
    <name type="scientific">Linum trigynum</name>
    <dbReference type="NCBI Taxonomy" id="586398"/>
    <lineage>
        <taxon>Eukaryota</taxon>
        <taxon>Viridiplantae</taxon>
        <taxon>Streptophyta</taxon>
        <taxon>Embryophyta</taxon>
        <taxon>Tracheophyta</taxon>
        <taxon>Spermatophyta</taxon>
        <taxon>Magnoliopsida</taxon>
        <taxon>eudicotyledons</taxon>
        <taxon>Gunneridae</taxon>
        <taxon>Pentapetalae</taxon>
        <taxon>rosids</taxon>
        <taxon>fabids</taxon>
        <taxon>Malpighiales</taxon>
        <taxon>Linaceae</taxon>
        <taxon>Linum</taxon>
    </lineage>
</organism>
<name>A0AAV2GAR8_9ROSI</name>
<feature type="region of interest" description="Disordered" evidence="1">
    <location>
        <begin position="43"/>
        <end position="67"/>
    </location>
</feature>
<proteinExistence type="predicted"/>
<keyword evidence="3" id="KW-1185">Reference proteome</keyword>
<dbReference type="AlphaFoldDB" id="A0AAV2GAR8"/>
<reference evidence="2 3" key="1">
    <citation type="submission" date="2024-04" db="EMBL/GenBank/DDBJ databases">
        <authorList>
            <person name="Fracassetti M."/>
        </authorList>
    </citation>
    <scope>NUCLEOTIDE SEQUENCE [LARGE SCALE GENOMIC DNA]</scope>
</reference>
<accession>A0AAV2GAR8</accession>
<feature type="region of interest" description="Disordered" evidence="1">
    <location>
        <begin position="86"/>
        <end position="108"/>
    </location>
</feature>
<dbReference type="EMBL" id="OZ034821">
    <property type="protein sequence ID" value="CAL1406840.1"/>
    <property type="molecule type" value="Genomic_DNA"/>
</dbReference>
<dbReference type="Proteomes" id="UP001497516">
    <property type="component" value="Chromosome 8"/>
</dbReference>
<evidence type="ECO:0000313" key="2">
    <source>
        <dbReference type="EMBL" id="CAL1406840.1"/>
    </source>
</evidence>
<feature type="compositionally biased region" description="Basic and acidic residues" evidence="1">
    <location>
        <begin position="43"/>
        <end position="60"/>
    </location>
</feature>
<evidence type="ECO:0000256" key="1">
    <source>
        <dbReference type="SAM" id="MobiDB-lite"/>
    </source>
</evidence>
<feature type="compositionally biased region" description="Pro residues" evidence="1">
    <location>
        <begin position="98"/>
        <end position="108"/>
    </location>
</feature>
<evidence type="ECO:0000313" key="3">
    <source>
        <dbReference type="Proteomes" id="UP001497516"/>
    </source>
</evidence>
<gene>
    <name evidence="2" type="ORF">LTRI10_LOCUS46540</name>
</gene>
<sequence>MGQSPIALPTAYHSPRCVPACFPILPLSSNSAAACAVLHHRNSLEPRSEKGEGEEKRKGEPQSLTLQASMELRLADFAAPTPIVASRPRLPVSDYPSSAPPPTLELRR</sequence>